<keyword evidence="2" id="KW-1185">Reference proteome</keyword>
<dbReference type="Proteomes" id="UP000579136">
    <property type="component" value="Unassembled WGS sequence"/>
</dbReference>
<name>A0A9Q2CXU2_9STAP</name>
<organism evidence="1 2">
    <name type="scientific">Nosocomiicoccus ampullae</name>
    <dbReference type="NCBI Taxonomy" id="489910"/>
    <lineage>
        <taxon>Bacteria</taxon>
        <taxon>Bacillati</taxon>
        <taxon>Bacillota</taxon>
        <taxon>Bacilli</taxon>
        <taxon>Bacillales</taxon>
        <taxon>Staphylococcaceae</taxon>
        <taxon>Nosocomiicoccus</taxon>
    </lineage>
</organism>
<evidence type="ECO:0000313" key="2">
    <source>
        <dbReference type="Proteomes" id="UP000579136"/>
    </source>
</evidence>
<reference evidence="1 2" key="1">
    <citation type="submission" date="2020-08" db="EMBL/GenBank/DDBJ databases">
        <title>Genomic Encyclopedia of Type Strains, Phase IV (KMG-IV): sequencing the most valuable type-strain genomes for metagenomic binning, comparative biology and taxonomic classification.</title>
        <authorList>
            <person name="Goeker M."/>
        </authorList>
    </citation>
    <scope>NUCLEOTIDE SEQUENCE [LARGE SCALE GENOMIC DNA]</scope>
    <source>
        <strain evidence="1 2">DSM 19163</strain>
    </source>
</reference>
<dbReference type="AlphaFoldDB" id="A0A9Q2CXU2"/>
<evidence type="ECO:0000313" key="1">
    <source>
        <dbReference type="EMBL" id="MBB5175351.1"/>
    </source>
</evidence>
<protein>
    <submittedName>
        <fullName evidence="1">Uncharacterized protein</fullName>
    </submittedName>
</protein>
<dbReference type="EMBL" id="JACHHF010000001">
    <property type="protein sequence ID" value="MBB5175351.1"/>
    <property type="molecule type" value="Genomic_DNA"/>
</dbReference>
<proteinExistence type="predicted"/>
<accession>A0A9Q2CXU2</accession>
<comment type="caution">
    <text evidence="1">The sequence shown here is derived from an EMBL/GenBank/DDBJ whole genome shotgun (WGS) entry which is preliminary data.</text>
</comment>
<gene>
    <name evidence="1" type="ORF">HNQ45_000209</name>
</gene>
<dbReference type="RefSeq" id="WP_183672779.1">
    <property type="nucleotide sequence ID" value="NZ_CBCRYX010000003.1"/>
</dbReference>
<sequence>MGKFLDFFFSKRSREDRERDGVLSLREKLEKDYREDGYNKIPYISSEGDAHNLLKQIKLSNTLLPHKSYMTFINDDELVFGHVVMLWWVKNVNRKRAPKFFSQEYGLNFKEELKWLKTLGFVDEENVLTKKGEDMLNSHTDIIEHHKEKFK</sequence>